<gene>
    <name evidence="2" type="ORF">DBV15_12672</name>
</gene>
<dbReference type="GO" id="GO:0004312">
    <property type="term" value="F:fatty acid synthase activity"/>
    <property type="evidence" value="ECO:0007669"/>
    <property type="project" value="TreeGrafter"/>
</dbReference>
<dbReference type="PANTHER" id="PTHR43775">
    <property type="entry name" value="FATTY ACID SYNTHASE"/>
    <property type="match status" value="1"/>
</dbReference>
<feature type="domain" description="Beta-ketoacyl synthase-like N-terminal" evidence="1">
    <location>
        <begin position="14"/>
        <end position="107"/>
    </location>
</feature>
<evidence type="ECO:0000313" key="3">
    <source>
        <dbReference type="Proteomes" id="UP000310200"/>
    </source>
</evidence>
<protein>
    <recommendedName>
        <fullName evidence="1">Beta-ketoacyl synthase-like N-terminal domain-containing protein</fullName>
    </recommendedName>
</protein>
<keyword evidence="3" id="KW-1185">Reference proteome</keyword>
<organism evidence="2 3">
    <name type="scientific">Temnothorax longispinosus</name>
    <dbReference type="NCBI Taxonomy" id="300112"/>
    <lineage>
        <taxon>Eukaryota</taxon>
        <taxon>Metazoa</taxon>
        <taxon>Ecdysozoa</taxon>
        <taxon>Arthropoda</taxon>
        <taxon>Hexapoda</taxon>
        <taxon>Insecta</taxon>
        <taxon>Pterygota</taxon>
        <taxon>Neoptera</taxon>
        <taxon>Endopterygota</taxon>
        <taxon>Hymenoptera</taxon>
        <taxon>Apocrita</taxon>
        <taxon>Aculeata</taxon>
        <taxon>Formicoidea</taxon>
        <taxon>Formicidae</taxon>
        <taxon>Myrmicinae</taxon>
        <taxon>Temnothorax</taxon>
    </lineage>
</organism>
<dbReference type="Pfam" id="PF00109">
    <property type="entry name" value="ketoacyl-synt"/>
    <property type="match status" value="1"/>
</dbReference>
<dbReference type="InterPro" id="IPR016039">
    <property type="entry name" value="Thiolase-like"/>
</dbReference>
<dbReference type="InterPro" id="IPR050091">
    <property type="entry name" value="PKS_NRPS_Biosynth_Enz"/>
</dbReference>
<dbReference type="SUPFAM" id="SSF53901">
    <property type="entry name" value="Thiolase-like"/>
    <property type="match status" value="1"/>
</dbReference>
<dbReference type="AlphaFoldDB" id="A0A4S2KPH9"/>
<comment type="caution">
    <text evidence="2">The sequence shown here is derived from an EMBL/GenBank/DDBJ whole genome shotgun (WGS) entry which is preliminary data.</text>
</comment>
<dbReference type="InterPro" id="IPR014030">
    <property type="entry name" value="Ketoacyl_synth_N"/>
</dbReference>
<feature type="non-terminal residue" evidence="2">
    <location>
        <position position="145"/>
    </location>
</feature>
<evidence type="ECO:0000259" key="1">
    <source>
        <dbReference type="Pfam" id="PF00109"/>
    </source>
</evidence>
<dbReference type="STRING" id="300112.A0A4S2KPH9"/>
<dbReference type="Gene3D" id="3.40.47.10">
    <property type="match status" value="1"/>
</dbReference>
<dbReference type="PANTHER" id="PTHR43775:SF23">
    <property type="entry name" value="FATTY ACID SYNTHASE 3"/>
    <property type="match status" value="1"/>
</dbReference>
<accession>A0A4S2KPH9</accession>
<dbReference type="EMBL" id="QBLH01002072">
    <property type="protein sequence ID" value="TGZ49929.1"/>
    <property type="molecule type" value="Genomic_DNA"/>
</dbReference>
<dbReference type="GO" id="GO:0006633">
    <property type="term" value="P:fatty acid biosynthetic process"/>
    <property type="evidence" value="ECO:0007669"/>
    <property type="project" value="TreeGrafter"/>
</dbReference>
<proteinExistence type="predicted"/>
<evidence type="ECO:0000313" key="2">
    <source>
        <dbReference type="EMBL" id="TGZ49929.1"/>
    </source>
</evidence>
<name>A0A4S2KPH9_9HYME</name>
<reference evidence="2 3" key="1">
    <citation type="journal article" date="2019" name="Philos. Trans. R. Soc. Lond., B, Biol. Sci.">
        <title>Ant behaviour and brain gene expression of defending hosts depend on the ecological success of the intruding social parasite.</title>
        <authorList>
            <person name="Kaur R."/>
            <person name="Stoldt M."/>
            <person name="Jongepier E."/>
            <person name="Feldmeyer B."/>
            <person name="Menzel F."/>
            <person name="Bornberg-Bauer E."/>
            <person name="Foitzik S."/>
        </authorList>
    </citation>
    <scope>NUCLEOTIDE SEQUENCE [LARGE SCALE GENOMIC DNA]</scope>
    <source>
        <tissue evidence="2">Whole body</tissue>
    </source>
</reference>
<dbReference type="Proteomes" id="UP000310200">
    <property type="component" value="Unassembled WGS sequence"/>
</dbReference>
<sequence length="145" mass="16461">MNRPNSYISVDAEEEIVISGIAGRFPNTNNLKELRENLLNKMDLVYNMPHRIGKINNVEKFDPEFFNIPATEAHIMDPMARMILEHTYEAIIDAGVNPKELQGTRTVEYHIGAIDLLWQTEFLTGSALLDHHLILIVHVAQAILS</sequence>